<feature type="compositionally biased region" description="Basic residues" evidence="10">
    <location>
        <begin position="170"/>
        <end position="181"/>
    </location>
</feature>
<dbReference type="GO" id="GO:0051726">
    <property type="term" value="P:regulation of cell cycle"/>
    <property type="evidence" value="ECO:0007669"/>
    <property type="project" value="TreeGrafter"/>
</dbReference>
<dbReference type="Pfam" id="PF00069">
    <property type="entry name" value="Pkinase"/>
    <property type="match status" value="1"/>
</dbReference>
<feature type="domain" description="Protein kinase" evidence="11">
    <location>
        <begin position="287"/>
        <end position="572"/>
    </location>
</feature>
<keyword evidence="6 9" id="KW-0067">ATP-binding</keyword>
<dbReference type="Gene3D" id="3.30.200.20">
    <property type="entry name" value="Phosphorylase Kinase, domain 1"/>
    <property type="match status" value="1"/>
</dbReference>
<comment type="catalytic activity">
    <reaction evidence="8">
        <text>L-seryl-[protein] + ATP = O-phospho-L-seryl-[protein] + ADP + H(+)</text>
        <dbReference type="Rhea" id="RHEA:17989"/>
        <dbReference type="Rhea" id="RHEA-COMP:9863"/>
        <dbReference type="Rhea" id="RHEA-COMP:11604"/>
        <dbReference type="ChEBI" id="CHEBI:15378"/>
        <dbReference type="ChEBI" id="CHEBI:29999"/>
        <dbReference type="ChEBI" id="CHEBI:30616"/>
        <dbReference type="ChEBI" id="CHEBI:83421"/>
        <dbReference type="ChEBI" id="CHEBI:456216"/>
        <dbReference type="EC" id="2.7.11.1"/>
    </reaction>
</comment>
<dbReference type="GO" id="GO:0005956">
    <property type="term" value="C:protein kinase CK2 complex"/>
    <property type="evidence" value="ECO:0007669"/>
    <property type="project" value="TreeGrafter"/>
</dbReference>
<evidence type="ECO:0000256" key="1">
    <source>
        <dbReference type="ARBA" id="ARBA00012513"/>
    </source>
</evidence>
<dbReference type="FunFam" id="3.30.200.20:FF:000088">
    <property type="entry name" value="Casein kinase II subunit alpha"/>
    <property type="match status" value="1"/>
</dbReference>
<gene>
    <name evidence="12" type="ORF">FVE85_1158</name>
</gene>
<evidence type="ECO:0000256" key="10">
    <source>
        <dbReference type="SAM" id="MobiDB-lite"/>
    </source>
</evidence>
<dbReference type="InterPro" id="IPR011009">
    <property type="entry name" value="Kinase-like_dom_sf"/>
</dbReference>
<evidence type="ECO:0000256" key="8">
    <source>
        <dbReference type="ARBA" id="ARBA00048679"/>
    </source>
</evidence>
<accession>A0A5J4Z0M5</accession>
<name>A0A5J4Z0M5_PORPP</name>
<dbReference type="GO" id="GO:0005524">
    <property type="term" value="F:ATP binding"/>
    <property type="evidence" value="ECO:0007669"/>
    <property type="project" value="UniProtKB-UniRule"/>
</dbReference>
<dbReference type="CDD" id="cd14132">
    <property type="entry name" value="STKc_CK2_alpha"/>
    <property type="match status" value="1"/>
</dbReference>
<feature type="region of interest" description="Disordered" evidence="10">
    <location>
        <begin position="112"/>
        <end position="181"/>
    </location>
</feature>
<dbReference type="EC" id="2.7.11.1" evidence="1"/>
<organism evidence="12 13">
    <name type="scientific">Porphyridium purpureum</name>
    <name type="common">Red alga</name>
    <name type="synonym">Porphyridium cruentum</name>
    <dbReference type="NCBI Taxonomy" id="35688"/>
    <lineage>
        <taxon>Eukaryota</taxon>
        <taxon>Rhodophyta</taxon>
        <taxon>Bangiophyceae</taxon>
        <taxon>Porphyridiales</taxon>
        <taxon>Porphyridiaceae</taxon>
        <taxon>Porphyridium</taxon>
    </lineage>
</organism>
<dbReference type="PROSITE" id="PS50011">
    <property type="entry name" value="PROTEIN_KINASE_DOM"/>
    <property type="match status" value="1"/>
</dbReference>
<dbReference type="SMART" id="SM00220">
    <property type="entry name" value="S_TKc"/>
    <property type="match status" value="1"/>
</dbReference>
<proteinExistence type="predicted"/>
<evidence type="ECO:0000259" key="11">
    <source>
        <dbReference type="PROSITE" id="PS50011"/>
    </source>
</evidence>
<reference evidence="13" key="1">
    <citation type="journal article" date="2019" name="Nat. Commun.">
        <title>Expansion of phycobilisome linker gene families in mesophilic red algae.</title>
        <authorList>
            <person name="Lee J."/>
            <person name="Kim D."/>
            <person name="Bhattacharya D."/>
            <person name="Yoon H.S."/>
        </authorList>
    </citation>
    <scope>NUCLEOTIDE SEQUENCE [LARGE SCALE GENOMIC DNA]</scope>
    <source>
        <strain evidence="13">CCMP 1328</strain>
    </source>
</reference>
<keyword evidence="13" id="KW-1185">Reference proteome</keyword>
<comment type="catalytic activity">
    <reaction evidence="7">
        <text>L-threonyl-[protein] + ATP = O-phospho-L-threonyl-[protein] + ADP + H(+)</text>
        <dbReference type="Rhea" id="RHEA:46608"/>
        <dbReference type="Rhea" id="RHEA-COMP:11060"/>
        <dbReference type="Rhea" id="RHEA-COMP:11605"/>
        <dbReference type="ChEBI" id="CHEBI:15378"/>
        <dbReference type="ChEBI" id="CHEBI:30013"/>
        <dbReference type="ChEBI" id="CHEBI:30616"/>
        <dbReference type="ChEBI" id="CHEBI:61977"/>
        <dbReference type="ChEBI" id="CHEBI:456216"/>
        <dbReference type="EC" id="2.7.11.1"/>
    </reaction>
</comment>
<dbReference type="GO" id="GO:0005634">
    <property type="term" value="C:nucleus"/>
    <property type="evidence" value="ECO:0007669"/>
    <property type="project" value="TreeGrafter"/>
</dbReference>
<dbReference type="InterPro" id="IPR045216">
    <property type="entry name" value="CK2_alpha"/>
</dbReference>
<dbReference type="InterPro" id="IPR008271">
    <property type="entry name" value="Ser/Thr_kinase_AS"/>
</dbReference>
<evidence type="ECO:0000256" key="4">
    <source>
        <dbReference type="ARBA" id="ARBA00022741"/>
    </source>
</evidence>
<dbReference type="PANTHER" id="PTHR24054:SF0">
    <property type="entry name" value="CASEIN KINASE II SUBUNIT ALPHA"/>
    <property type="match status" value="1"/>
</dbReference>
<dbReference type="EMBL" id="VRMN01000002">
    <property type="protein sequence ID" value="KAA8497429.1"/>
    <property type="molecule type" value="Genomic_DNA"/>
</dbReference>
<evidence type="ECO:0000313" key="13">
    <source>
        <dbReference type="Proteomes" id="UP000324585"/>
    </source>
</evidence>
<dbReference type="OrthoDB" id="10254671at2759"/>
<dbReference type="InterPro" id="IPR000719">
    <property type="entry name" value="Prot_kinase_dom"/>
</dbReference>
<keyword evidence="5 12" id="KW-0418">Kinase</keyword>
<dbReference type="SUPFAM" id="SSF56112">
    <property type="entry name" value="Protein kinase-like (PK-like)"/>
    <property type="match status" value="1"/>
</dbReference>
<evidence type="ECO:0000256" key="2">
    <source>
        <dbReference type="ARBA" id="ARBA00022527"/>
    </source>
</evidence>
<dbReference type="PANTHER" id="PTHR24054">
    <property type="entry name" value="CASEIN KINASE II SUBUNIT ALPHA"/>
    <property type="match status" value="1"/>
</dbReference>
<evidence type="ECO:0000256" key="7">
    <source>
        <dbReference type="ARBA" id="ARBA00047899"/>
    </source>
</evidence>
<keyword evidence="4 9" id="KW-0547">Nucleotide-binding</keyword>
<feature type="region of interest" description="Disordered" evidence="10">
    <location>
        <begin position="583"/>
        <end position="603"/>
    </location>
</feature>
<feature type="binding site" evidence="9">
    <location>
        <position position="316"/>
    </location>
    <ligand>
        <name>ATP</name>
        <dbReference type="ChEBI" id="CHEBI:30616"/>
    </ligand>
</feature>
<evidence type="ECO:0000256" key="9">
    <source>
        <dbReference type="PROSITE-ProRule" id="PRU10141"/>
    </source>
</evidence>
<dbReference type="Gene3D" id="1.10.510.10">
    <property type="entry name" value="Transferase(Phosphotransferase) domain 1"/>
    <property type="match status" value="1"/>
</dbReference>
<dbReference type="PROSITE" id="PS00107">
    <property type="entry name" value="PROTEIN_KINASE_ATP"/>
    <property type="match status" value="1"/>
</dbReference>
<protein>
    <recommendedName>
        <fullName evidence="1">non-specific serine/threonine protein kinase</fullName>
        <ecNumber evidence="1">2.7.11.1</ecNumber>
    </recommendedName>
</protein>
<evidence type="ECO:0000313" key="12">
    <source>
        <dbReference type="EMBL" id="KAA8497429.1"/>
    </source>
</evidence>
<dbReference type="AlphaFoldDB" id="A0A5J4Z0M5"/>
<dbReference type="InterPro" id="IPR017441">
    <property type="entry name" value="Protein_kinase_ATP_BS"/>
</dbReference>
<evidence type="ECO:0000256" key="5">
    <source>
        <dbReference type="ARBA" id="ARBA00022777"/>
    </source>
</evidence>
<dbReference type="GO" id="GO:0005829">
    <property type="term" value="C:cytosol"/>
    <property type="evidence" value="ECO:0007669"/>
    <property type="project" value="TreeGrafter"/>
</dbReference>
<dbReference type="FunFam" id="1.10.510.10:FF:000059">
    <property type="entry name" value="Casein kinase II subunit alpha"/>
    <property type="match status" value="1"/>
</dbReference>
<keyword evidence="3" id="KW-0808">Transferase</keyword>
<evidence type="ECO:0000256" key="6">
    <source>
        <dbReference type="ARBA" id="ARBA00022840"/>
    </source>
</evidence>
<dbReference type="PROSITE" id="PS00108">
    <property type="entry name" value="PROTEIN_KINASE_ST"/>
    <property type="match status" value="1"/>
</dbReference>
<dbReference type="GO" id="GO:0004674">
    <property type="term" value="F:protein serine/threonine kinase activity"/>
    <property type="evidence" value="ECO:0007669"/>
    <property type="project" value="UniProtKB-KW"/>
</dbReference>
<comment type="caution">
    <text evidence="12">The sequence shown here is derived from an EMBL/GenBank/DDBJ whole genome shotgun (WGS) entry which is preliminary data.</text>
</comment>
<sequence>MSESSPACTRGTGLSSSISNWGGKSRIPVVAASSPLRATTTAFALHSSKVFLPCLLARACPKAVPRATRPRPGLQRGYRAPFGLGVVSGTGVVKASPFDALRELVFPKGGHRNVHALVGGSSGGRDDEDSESAAKRLLHSTPASQLGTRKADTQPFAPPGTQESRSEGKKTKRSPPRVTLKRAVKLLRTDEGLIFSSSESEAGAVGSGLRRRRAFMDKTEELVAKPRRYDATGAGPAGPESANRLMRRERGGKVSVARVYADVNDDRPEEYWDYDNLTVQWGNQDKYELVKKVGRGKYSDVFEGVNIETNDKVIIKILKPVKKKKIKREIKILRNLLGGTNIIQLLDVCRDPQSKVPSLIFEHVNNTDFKVLYPKLTLYDVAYYVYEVLKALDYAHSNGIMHRDVKPHNVMIDHQKRKVRLIDWGLAEFYHQNKEYNVRVASRYFKGPELLVDLQDYDYSLDIWSLGCMMAGMIFRREPFFHGQDNQDQLVKIARVLGTTDLRMYLKKYGLVLDENLNSMIGTHSRKSWDKFIHVDNSHLVSPEALNLLDRMLRYDHEERVTASEALGHPFFDGVRDEAERNRLSQQTGSAGPMNDVMSTGSN</sequence>
<evidence type="ECO:0000256" key="3">
    <source>
        <dbReference type="ARBA" id="ARBA00022679"/>
    </source>
</evidence>
<dbReference type="Proteomes" id="UP000324585">
    <property type="component" value="Unassembled WGS sequence"/>
</dbReference>
<keyword evidence="2" id="KW-0723">Serine/threonine-protein kinase</keyword>